<evidence type="ECO:0000313" key="2">
    <source>
        <dbReference type="Proteomes" id="UP000199391"/>
    </source>
</evidence>
<dbReference type="NCBIfam" id="TIGR03353">
    <property type="entry name" value="VI_chp_4"/>
    <property type="match status" value="1"/>
</dbReference>
<protein>
    <submittedName>
        <fullName evidence="1">Type VI secretion system protein ImpJ</fullName>
    </submittedName>
</protein>
<organism evidence="1 2">
    <name type="scientific">Pseudoduganella namucuonensis</name>
    <dbReference type="NCBI Taxonomy" id="1035707"/>
    <lineage>
        <taxon>Bacteria</taxon>
        <taxon>Pseudomonadati</taxon>
        <taxon>Pseudomonadota</taxon>
        <taxon>Betaproteobacteria</taxon>
        <taxon>Burkholderiales</taxon>
        <taxon>Oxalobacteraceae</taxon>
        <taxon>Telluria group</taxon>
        <taxon>Pseudoduganella</taxon>
    </lineage>
</organism>
<dbReference type="InterPro" id="IPR010263">
    <property type="entry name" value="T6SS_TssK"/>
</dbReference>
<evidence type="ECO:0000313" key="1">
    <source>
        <dbReference type="EMBL" id="SFU99308.1"/>
    </source>
</evidence>
<dbReference type="AlphaFoldDB" id="A0A1I7KPF4"/>
<dbReference type="OrthoDB" id="9775333at2"/>
<dbReference type="RefSeq" id="WP_093557151.1">
    <property type="nucleotide sequence ID" value="NZ_FPBO01000018.1"/>
</dbReference>
<gene>
    <name evidence="1" type="ORF">SAMN05216552_101897</name>
</gene>
<reference evidence="2" key="1">
    <citation type="submission" date="2016-10" db="EMBL/GenBank/DDBJ databases">
        <authorList>
            <person name="Varghese N."/>
            <person name="Submissions S."/>
        </authorList>
    </citation>
    <scope>NUCLEOTIDE SEQUENCE [LARGE SCALE GENOMIC DNA]</scope>
    <source>
        <strain evidence="2">CGMCC 1.11014</strain>
    </source>
</reference>
<dbReference type="PANTHER" id="PTHR35566:SF1">
    <property type="entry name" value="TYPE VI SECRETION SYSTEM BASEPLATE COMPONENT TSSK1"/>
    <property type="match status" value="1"/>
</dbReference>
<sequence>MTNQHKVIWSEGMFLEPQHFQQQDRYLEHLIEARVGPAAPHGWGFARLALDEPALALGKVALASATGIFPDGTPFDFPATQPGPPPLDVPPDTADQLVLLALPLRRAGVREAEPEDAAEPGLARYAVERIEVDDSGADRSALVEVGRPRLRLLLENEASDAYVCLGALRLRERRADRQVVPDPRYIPPTLRVGGNALLAGYAREIAGLLHLRGEELAGLVGQPGRGGVAEVADFLLLHTVNRHEPAFLAYSRATLLHPARLFAACLELAGELSTFSREGRRAPAYPDYLHDNPERSFTPLMDDLRRSFGMVLRRGAVRIELQDRQAGVRVAQPTDRALLKSASLVLAVGAQAPPELLRARFPAQAKAGPLERIGDLINLALPGIPLRPMPVAPRQVPFHAGYNYFELERGGELWGQLEHSAGLALHIAGDFPGLELELWAIKGAP</sequence>
<accession>A0A1I7KPF4</accession>
<dbReference type="PANTHER" id="PTHR35566">
    <property type="entry name" value="BLR3599 PROTEIN"/>
    <property type="match status" value="1"/>
</dbReference>
<dbReference type="STRING" id="1035707.SAMN05216552_101897"/>
<dbReference type="Proteomes" id="UP000199391">
    <property type="component" value="Unassembled WGS sequence"/>
</dbReference>
<name>A0A1I7KPF4_9BURK</name>
<proteinExistence type="predicted"/>
<dbReference type="Pfam" id="PF05936">
    <property type="entry name" value="T6SS_VasE"/>
    <property type="match status" value="1"/>
</dbReference>
<keyword evidence="2" id="KW-1185">Reference proteome</keyword>
<dbReference type="EMBL" id="FPBO01000018">
    <property type="protein sequence ID" value="SFU99308.1"/>
    <property type="molecule type" value="Genomic_DNA"/>
</dbReference>